<dbReference type="EMBL" id="JH795857">
    <property type="protein sequence ID" value="EJU05119.1"/>
    <property type="molecule type" value="Genomic_DNA"/>
</dbReference>
<dbReference type="PANTHER" id="PTHR11106:SF27">
    <property type="entry name" value="MACRO DOMAIN-CONTAINING PROTEIN"/>
    <property type="match status" value="1"/>
</dbReference>
<dbReference type="PROSITE" id="PS51154">
    <property type="entry name" value="MACRO"/>
    <property type="match status" value="1"/>
</dbReference>
<dbReference type="Proteomes" id="UP000030653">
    <property type="component" value="Unassembled WGS sequence"/>
</dbReference>
<proteinExistence type="predicted"/>
<name>M5G8P7_DACPD</name>
<keyword evidence="3" id="KW-1185">Reference proteome</keyword>
<dbReference type="Gene3D" id="3.40.220.10">
    <property type="entry name" value="Leucine Aminopeptidase, subunit E, domain 1"/>
    <property type="match status" value="1"/>
</dbReference>
<evidence type="ECO:0000313" key="2">
    <source>
        <dbReference type="EMBL" id="EJU05119.1"/>
    </source>
</evidence>
<organism evidence="2 3">
    <name type="scientific">Dacryopinax primogenitus (strain DJM 731)</name>
    <name type="common">Brown rot fungus</name>
    <dbReference type="NCBI Taxonomy" id="1858805"/>
    <lineage>
        <taxon>Eukaryota</taxon>
        <taxon>Fungi</taxon>
        <taxon>Dikarya</taxon>
        <taxon>Basidiomycota</taxon>
        <taxon>Agaricomycotina</taxon>
        <taxon>Dacrymycetes</taxon>
        <taxon>Dacrymycetales</taxon>
        <taxon>Dacrymycetaceae</taxon>
        <taxon>Dacryopinax</taxon>
    </lineage>
</organism>
<gene>
    <name evidence="2" type="ORF">DACRYDRAFT_47940</name>
</gene>
<dbReference type="SMART" id="SM00506">
    <property type="entry name" value="A1pp"/>
    <property type="match status" value="1"/>
</dbReference>
<dbReference type="SUPFAM" id="SSF52949">
    <property type="entry name" value="Macro domain-like"/>
    <property type="match status" value="1"/>
</dbReference>
<dbReference type="HOGENOM" id="CLU_046550_5_1_1"/>
<dbReference type="RefSeq" id="XP_040632013.1">
    <property type="nucleotide sequence ID" value="XM_040774794.1"/>
</dbReference>
<dbReference type="OrthoDB" id="6077599at2759"/>
<reference evidence="2 3" key="1">
    <citation type="journal article" date="2012" name="Science">
        <title>The Paleozoic origin of enzymatic lignin decomposition reconstructed from 31 fungal genomes.</title>
        <authorList>
            <person name="Floudas D."/>
            <person name="Binder M."/>
            <person name="Riley R."/>
            <person name="Barry K."/>
            <person name="Blanchette R.A."/>
            <person name="Henrissat B."/>
            <person name="Martinez A.T."/>
            <person name="Otillar R."/>
            <person name="Spatafora J.W."/>
            <person name="Yadav J.S."/>
            <person name="Aerts A."/>
            <person name="Benoit I."/>
            <person name="Boyd A."/>
            <person name="Carlson A."/>
            <person name="Copeland A."/>
            <person name="Coutinho P.M."/>
            <person name="de Vries R.P."/>
            <person name="Ferreira P."/>
            <person name="Findley K."/>
            <person name="Foster B."/>
            <person name="Gaskell J."/>
            <person name="Glotzer D."/>
            <person name="Gorecki P."/>
            <person name="Heitman J."/>
            <person name="Hesse C."/>
            <person name="Hori C."/>
            <person name="Igarashi K."/>
            <person name="Jurgens J.A."/>
            <person name="Kallen N."/>
            <person name="Kersten P."/>
            <person name="Kohler A."/>
            <person name="Kuees U."/>
            <person name="Kumar T.K.A."/>
            <person name="Kuo A."/>
            <person name="LaButti K."/>
            <person name="Larrondo L.F."/>
            <person name="Lindquist E."/>
            <person name="Ling A."/>
            <person name="Lombard V."/>
            <person name="Lucas S."/>
            <person name="Lundell T."/>
            <person name="Martin R."/>
            <person name="McLaughlin D.J."/>
            <person name="Morgenstern I."/>
            <person name="Morin E."/>
            <person name="Murat C."/>
            <person name="Nagy L.G."/>
            <person name="Nolan M."/>
            <person name="Ohm R.A."/>
            <person name="Patyshakuliyeva A."/>
            <person name="Rokas A."/>
            <person name="Ruiz-Duenas F.J."/>
            <person name="Sabat G."/>
            <person name="Salamov A."/>
            <person name="Samejima M."/>
            <person name="Schmutz J."/>
            <person name="Slot J.C."/>
            <person name="St John F."/>
            <person name="Stenlid J."/>
            <person name="Sun H."/>
            <person name="Sun S."/>
            <person name="Syed K."/>
            <person name="Tsang A."/>
            <person name="Wiebenga A."/>
            <person name="Young D."/>
            <person name="Pisabarro A."/>
            <person name="Eastwood D.C."/>
            <person name="Martin F."/>
            <person name="Cullen D."/>
            <person name="Grigoriev I.V."/>
            <person name="Hibbett D.S."/>
        </authorList>
    </citation>
    <scope>NUCLEOTIDE SEQUENCE [LARGE SCALE GENOMIC DNA]</scope>
    <source>
        <strain evidence="2 3">DJM-731 SS1</strain>
    </source>
</reference>
<evidence type="ECO:0000259" key="1">
    <source>
        <dbReference type="PROSITE" id="PS51154"/>
    </source>
</evidence>
<dbReference type="CDD" id="cd02908">
    <property type="entry name" value="Macro_OAADPr_deacetylase"/>
    <property type="match status" value="1"/>
</dbReference>
<dbReference type="Pfam" id="PF01661">
    <property type="entry name" value="Macro"/>
    <property type="match status" value="1"/>
</dbReference>
<dbReference type="OMA" id="AKWVIHT"/>
<dbReference type="AlphaFoldDB" id="M5G8P7"/>
<evidence type="ECO:0000313" key="3">
    <source>
        <dbReference type="Proteomes" id="UP000030653"/>
    </source>
</evidence>
<dbReference type="InterPro" id="IPR002589">
    <property type="entry name" value="Macro_dom"/>
</dbReference>
<feature type="domain" description="Macro" evidence="1">
    <location>
        <begin position="7"/>
        <end position="187"/>
    </location>
</feature>
<sequence>MSSLSSPSAPVLLHCILYQHLDRQGDITRLQSDVIVSAAHRSLLGGGGVDGAIHRAAGEDLYDECLTLGGANTGEAKMTKGYNLPAKHVIHAVGPIYSDSQLDQKAQQLASCYRTSYELAAQNKLRSIAFPSISTGIYGYPIENATHIALDVTRKFLEHAEGDVRIVFVVFSDKDKYVYEELISEYFPPAPKE</sequence>
<protein>
    <submittedName>
        <fullName evidence="2">A1pp-domain-containing protein</fullName>
    </submittedName>
</protein>
<accession>M5G8P7</accession>
<dbReference type="GeneID" id="63689856"/>
<dbReference type="InterPro" id="IPR043472">
    <property type="entry name" value="Macro_dom-like"/>
</dbReference>
<dbReference type="STRING" id="1858805.M5G8P7"/>
<dbReference type="PANTHER" id="PTHR11106">
    <property type="entry name" value="GANGLIOSIDE INDUCED DIFFERENTIATION ASSOCIATED PROTEIN 2-RELATED"/>
    <property type="match status" value="1"/>
</dbReference>